<protein>
    <submittedName>
        <fullName evidence="1">Uncharacterized protein</fullName>
    </submittedName>
</protein>
<comment type="caution">
    <text evidence="1">The sequence shown here is derived from an EMBL/GenBank/DDBJ whole genome shotgun (WGS) entry which is preliminary data.</text>
</comment>
<reference evidence="1" key="1">
    <citation type="journal article" date="2011" name="ISME J.">
        <title>The endosymbionts of the deep-sea tubeworms Riftia pachyptila and Tevnia jerichonana share an identical physiology as revealed by proteogenomic analyses.</title>
        <authorList>
            <person name="Gardebrecht A."/>
            <person name="Markert S."/>
            <person name="Felbeck H."/>
            <person name="Thuermer A."/>
            <person name="Albrecht D."/>
            <person name="Wollherr A."/>
            <person name="Kabisch J."/>
            <person name="Lehmann R."/>
            <person name="Daniel R."/>
            <person name="Liesegang H."/>
            <person name="Hecker M."/>
            <person name="Sievert S.M."/>
            <person name="Schweder T."/>
        </authorList>
    </citation>
    <scope>NUCLEOTIDE SEQUENCE [LARGE SCALE GENOMIC DNA]</scope>
</reference>
<evidence type="ECO:0000313" key="1">
    <source>
        <dbReference type="EMBL" id="EGV50223.1"/>
    </source>
</evidence>
<keyword evidence="2" id="KW-1185">Reference proteome</keyword>
<name>G2DGN3_9GAMM</name>
<evidence type="ECO:0000313" key="2">
    <source>
        <dbReference type="Proteomes" id="UP000004491"/>
    </source>
</evidence>
<gene>
    <name evidence="1" type="ORF">Rifp1Sym_ds00080</name>
</gene>
<dbReference type="EMBL" id="AFOC01000098">
    <property type="protein sequence ID" value="EGV50223.1"/>
    <property type="molecule type" value="Genomic_DNA"/>
</dbReference>
<sequence length="39" mass="4419">MAEAVFRSPPITLLEAIPHAEIANAWPHSTRWDCRCTLN</sequence>
<organism evidence="1 2">
    <name type="scientific">endosymbiont of Riftia pachyptila</name>
    <name type="common">vent Ph05</name>
    <dbReference type="NCBI Taxonomy" id="1048808"/>
    <lineage>
        <taxon>Bacteria</taxon>
        <taxon>Pseudomonadati</taxon>
        <taxon>Pseudomonadota</taxon>
        <taxon>Gammaproteobacteria</taxon>
        <taxon>sulfur-oxidizing symbionts</taxon>
    </lineage>
</organism>
<proteinExistence type="predicted"/>
<accession>G2DGN3</accession>
<dbReference type="AlphaFoldDB" id="G2DGN3"/>
<dbReference type="Proteomes" id="UP000004491">
    <property type="component" value="Unassembled WGS sequence"/>
</dbReference>